<evidence type="ECO:0000256" key="10">
    <source>
        <dbReference type="ARBA" id="ARBA00022989"/>
    </source>
</evidence>
<keyword evidence="5 16" id="KW-0808">Transferase</keyword>
<dbReference type="InterPro" id="IPR000829">
    <property type="entry name" value="DAGK"/>
</dbReference>
<keyword evidence="9" id="KW-0067">ATP-binding</keyword>
<evidence type="ECO:0000256" key="15">
    <source>
        <dbReference type="SAM" id="Phobius"/>
    </source>
</evidence>
<evidence type="ECO:0000256" key="12">
    <source>
        <dbReference type="ARBA" id="ARBA00023136"/>
    </source>
</evidence>
<evidence type="ECO:0000256" key="9">
    <source>
        <dbReference type="ARBA" id="ARBA00022840"/>
    </source>
</evidence>
<dbReference type="PANTHER" id="PTHR34299">
    <property type="entry name" value="DIACYLGLYCEROL KINASE"/>
    <property type="match status" value="1"/>
</dbReference>
<evidence type="ECO:0000256" key="14">
    <source>
        <dbReference type="ARBA" id="ARBA00023264"/>
    </source>
</evidence>
<evidence type="ECO:0000256" key="6">
    <source>
        <dbReference type="ARBA" id="ARBA00022692"/>
    </source>
</evidence>
<evidence type="ECO:0000256" key="2">
    <source>
        <dbReference type="ARBA" id="ARBA00005967"/>
    </source>
</evidence>
<dbReference type="Proteomes" id="UP001595906">
    <property type="component" value="Unassembled WGS sequence"/>
</dbReference>
<keyword evidence="12 15" id="KW-0472">Membrane</keyword>
<evidence type="ECO:0000313" key="17">
    <source>
        <dbReference type="Proteomes" id="UP001595906"/>
    </source>
</evidence>
<reference evidence="17" key="1">
    <citation type="journal article" date="2019" name="Int. J. Syst. Evol. Microbiol.">
        <title>The Global Catalogue of Microorganisms (GCM) 10K type strain sequencing project: providing services to taxonomists for standard genome sequencing and annotation.</title>
        <authorList>
            <consortium name="The Broad Institute Genomics Platform"/>
            <consortium name="The Broad Institute Genome Sequencing Center for Infectious Disease"/>
            <person name="Wu L."/>
            <person name="Ma J."/>
        </authorList>
    </citation>
    <scope>NUCLEOTIDE SEQUENCE [LARGE SCALE GENOMIC DNA]</scope>
    <source>
        <strain evidence="17">CECT 8010</strain>
    </source>
</reference>
<accession>A0ABV8PUU5</accession>
<evidence type="ECO:0000256" key="4">
    <source>
        <dbReference type="ARBA" id="ARBA00022516"/>
    </source>
</evidence>
<sequence>MKPSQQSLLKSFTNAFAGMTHFFANDRNGKIHLASAIIVIITSIMLHISAIEWLAILLCIALVIGLEMLNSALEKLCDLVESNYHPTIKVIKDVSASAVVLAAIISVVIGIIIFLPKIIVLL</sequence>
<keyword evidence="13" id="KW-0594">Phospholipid biosynthesis</keyword>
<evidence type="ECO:0000256" key="5">
    <source>
        <dbReference type="ARBA" id="ARBA00022679"/>
    </source>
</evidence>
<comment type="similarity">
    <text evidence="2">Belongs to the bacterial diacylglycerol kinase family.</text>
</comment>
<evidence type="ECO:0000256" key="8">
    <source>
        <dbReference type="ARBA" id="ARBA00022777"/>
    </source>
</evidence>
<keyword evidence="14" id="KW-1208">Phospholipid metabolism</keyword>
<evidence type="ECO:0000256" key="7">
    <source>
        <dbReference type="ARBA" id="ARBA00022741"/>
    </source>
</evidence>
<dbReference type="InterPro" id="IPR036945">
    <property type="entry name" value="DAGK_sf"/>
</dbReference>
<dbReference type="PANTHER" id="PTHR34299:SF1">
    <property type="entry name" value="DIACYLGLYCEROL KINASE"/>
    <property type="match status" value="1"/>
</dbReference>
<organism evidence="16 17">
    <name type="scientific">Parasediminibacterium paludis</name>
    <dbReference type="NCBI Taxonomy" id="908966"/>
    <lineage>
        <taxon>Bacteria</taxon>
        <taxon>Pseudomonadati</taxon>
        <taxon>Bacteroidota</taxon>
        <taxon>Chitinophagia</taxon>
        <taxon>Chitinophagales</taxon>
        <taxon>Chitinophagaceae</taxon>
        <taxon>Parasediminibacterium</taxon>
    </lineage>
</organism>
<proteinExistence type="inferred from homology"/>
<feature type="transmembrane region" description="Helical" evidence="15">
    <location>
        <begin position="31"/>
        <end position="48"/>
    </location>
</feature>
<gene>
    <name evidence="16" type="ORF">ACFOW1_07835</name>
</gene>
<dbReference type="RefSeq" id="WP_379013393.1">
    <property type="nucleotide sequence ID" value="NZ_JBHSDC010000012.1"/>
</dbReference>
<keyword evidence="3" id="KW-1003">Cell membrane</keyword>
<keyword evidence="11" id="KW-0443">Lipid metabolism</keyword>
<feature type="transmembrane region" description="Helical" evidence="15">
    <location>
        <begin position="54"/>
        <end position="73"/>
    </location>
</feature>
<keyword evidence="6 15" id="KW-0812">Transmembrane</keyword>
<keyword evidence="10 15" id="KW-1133">Transmembrane helix</keyword>
<dbReference type="Pfam" id="PF01219">
    <property type="entry name" value="DAGK_prokar"/>
    <property type="match status" value="1"/>
</dbReference>
<evidence type="ECO:0000256" key="3">
    <source>
        <dbReference type="ARBA" id="ARBA00022475"/>
    </source>
</evidence>
<dbReference type="EC" id="2.7.1.-" evidence="16"/>
<evidence type="ECO:0000256" key="13">
    <source>
        <dbReference type="ARBA" id="ARBA00023209"/>
    </source>
</evidence>
<protein>
    <submittedName>
        <fullName evidence="16">Diacylglycerol kinase family protein</fullName>
        <ecNumber evidence="16">2.7.1.-</ecNumber>
    </submittedName>
</protein>
<keyword evidence="8 16" id="KW-0418">Kinase</keyword>
<dbReference type="CDD" id="cd14265">
    <property type="entry name" value="UDPK_IM_like"/>
    <property type="match status" value="1"/>
</dbReference>
<evidence type="ECO:0000313" key="16">
    <source>
        <dbReference type="EMBL" id="MFC4231797.1"/>
    </source>
</evidence>
<dbReference type="InterPro" id="IPR033717">
    <property type="entry name" value="UDPK"/>
</dbReference>
<evidence type="ECO:0000256" key="11">
    <source>
        <dbReference type="ARBA" id="ARBA00023098"/>
    </source>
</evidence>
<dbReference type="GO" id="GO:0016301">
    <property type="term" value="F:kinase activity"/>
    <property type="evidence" value="ECO:0007669"/>
    <property type="project" value="UniProtKB-KW"/>
</dbReference>
<comment type="subcellular location">
    <subcellularLocation>
        <location evidence="1">Cell membrane</location>
        <topology evidence="1">Multi-pass membrane protein</topology>
    </subcellularLocation>
</comment>
<comment type="caution">
    <text evidence="16">The sequence shown here is derived from an EMBL/GenBank/DDBJ whole genome shotgun (WGS) entry which is preliminary data.</text>
</comment>
<feature type="transmembrane region" description="Helical" evidence="15">
    <location>
        <begin position="94"/>
        <end position="115"/>
    </location>
</feature>
<keyword evidence="7" id="KW-0547">Nucleotide-binding</keyword>
<keyword evidence="17" id="KW-1185">Reference proteome</keyword>
<keyword evidence="4" id="KW-0444">Lipid biosynthesis</keyword>
<dbReference type="EMBL" id="JBHSDC010000012">
    <property type="protein sequence ID" value="MFC4231797.1"/>
    <property type="molecule type" value="Genomic_DNA"/>
</dbReference>
<name>A0ABV8PUU5_9BACT</name>
<dbReference type="Gene3D" id="1.10.287.3610">
    <property type="match status" value="1"/>
</dbReference>
<evidence type="ECO:0000256" key="1">
    <source>
        <dbReference type="ARBA" id="ARBA00004651"/>
    </source>
</evidence>